<dbReference type="WBParaSite" id="jg1007">
    <property type="protein sequence ID" value="jg1007"/>
    <property type="gene ID" value="jg1007"/>
</dbReference>
<evidence type="ECO:0000313" key="2">
    <source>
        <dbReference type="WBParaSite" id="jg1007"/>
    </source>
</evidence>
<sequence>MRLENSIMRLTSKRSESIARHSMVGVSRTMMLIPRSGSLAFFVMLLGTIAQLSEAYPSAMIVFHHPSAYTQTTGLNALPPPLQNARGVSKRAFDRLDMSPFDFEALSKRFNDDDDYYRKKKAFDRLDENGFFGMLRKRRAFDRLDDNASFMLGRKRRSVPGSWPAEQEEERSQLLVAKRPFDRLDVSSFGMSKKSEQRGQKRMSIAQVLEQYPEFFQQPEAVDQSK</sequence>
<dbReference type="AlphaFoldDB" id="A0A915CKY6"/>
<protein>
    <submittedName>
        <fullName evidence="2">Uncharacterized protein</fullName>
    </submittedName>
</protein>
<reference evidence="2" key="1">
    <citation type="submission" date="2022-11" db="UniProtKB">
        <authorList>
            <consortium name="WormBaseParasite"/>
        </authorList>
    </citation>
    <scope>IDENTIFICATION</scope>
</reference>
<proteinExistence type="predicted"/>
<dbReference type="Proteomes" id="UP000887574">
    <property type="component" value="Unplaced"/>
</dbReference>
<keyword evidence="1" id="KW-1185">Reference proteome</keyword>
<evidence type="ECO:0000313" key="1">
    <source>
        <dbReference type="Proteomes" id="UP000887574"/>
    </source>
</evidence>
<name>A0A915CKY6_9BILA</name>
<organism evidence="1 2">
    <name type="scientific">Ditylenchus dipsaci</name>
    <dbReference type="NCBI Taxonomy" id="166011"/>
    <lineage>
        <taxon>Eukaryota</taxon>
        <taxon>Metazoa</taxon>
        <taxon>Ecdysozoa</taxon>
        <taxon>Nematoda</taxon>
        <taxon>Chromadorea</taxon>
        <taxon>Rhabditida</taxon>
        <taxon>Tylenchina</taxon>
        <taxon>Tylenchomorpha</taxon>
        <taxon>Sphaerularioidea</taxon>
        <taxon>Anguinidae</taxon>
        <taxon>Anguininae</taxon>
        <taxon>Ditylenchus</taxon>
    </lineage>
</organism>
<accession>A0A915CKY6</accession>